<gene>
    <name evidence="1" type="ORF">ACR52_03105</name>
</gene>
<dbReference type="PATRIC" id="fig|1674920.3.peg.629"/>
<name>A0A0J8G519_9PSED</name>
<organism evidence="1 2">
    <name type="scientific">Pseudomonas fildesensis</name>
    <dbReference type="NCBI Taxonomy" id="1674920"/>
    <lineage>
        <taxon>Bacteria</taxon>
        <taxon>Pseudomonadati</taxon>
        <taxon>Pseudomonadota</taxon>
        <taxon>Gammaproteobacteria</taxon>
        <taxon>Pseudomonadales</taxon>
        <taxon>Pseudomonadaceae</taxon>
        <taxon>Pseudomonas</taxon>
    </lineage>
</organism>
<proteinExistence type="predicted"/>
<protein>
    <submittedName>
        <fullName evidence="1">Uncharacterized protein</fullName>
    </submittedName>
</protein>
<reference evidence="1 2" key="1">
    <citation type="submission" date="2015-06" db="EMBL/GenBank/DDBJ databases">
        <title>Draft genome sequence of an Antarctic Pseudomonas sp. strain KG01 with full potential for biotechnological applications.</title>
        <authorList>
            <person name="Pavlov M.S."/>
            <person name="Lira F."/>
            <person name="Martinez J.L."/>
            <person name="Marshall S.H."/>
        </authorList>
    </citation>
    <scope>NUCLEOTIDE SEQUENCE [LARGE SCALE GENOMIC DNA]</scope>
    <source>
        <strain evidence="1 2">KG01</strain>
    </source>
</reference>
<comment type="caution">
    <text evidence="1">The sequence shown here is derived from an EMBL/GenBank/DDBJ whole genome shotgun (WGS) entry which is preliminary data.</text>
</comment>
<evidence type="ECO:0000313" key="2">
    <source>
        <dbReference type="Proteomes" id="UP000037551"/>
    </source>
</evidence>
<dbReference type="EMBL" id="LFMW01000001">
    <property type="protein sequence ID" value="KMT57632.1"/>
    <property type="molecule type" value="Genomic_DNA"/>
</dbReference>
<evidence type="ECO:0000313" key="1">
    <source>
        <dbReference type="EMBL" id="KMT57632.1"/>
    </source>
</evidence>
<sequence length="117" mass="12667">MLAKVVNANAGRLIYRGALEFFASKLAPTGDLFQGSTEKTIADSAISPINTTNTLDTCREYWRRDGTLRIAYIGIRNSRHAMIGPPMVSIMPSMLGLKVATAQQVSTTNSAAHLALR</sequence>
<accession>A0A0J8G519</accession>
<dbReference type="STRING" id="1674920.ACR52_03105"/>
<keyword evidence="2" id="KW-1185">Reference proteome</keyword>
<dbReference type="Proteomes" id="UP000037551">
    <property type="component" value="Unassembled WGS sequence"/>
</dbReference>
<dbReference type="AlphaFoldDB" id="A0A0J8G519"/>